<dbReference type="Proteomes" id="UP001159042">
    <property type="component" value="Unassembled WGS sequence"/>
</dbReference>
<feature type="region of interest" description="Disordered" evidence="1">
    <location>
        <begin position="29"/>
        <end position="60"/>
    </location>
</feature>
<evidence type="ECO:0000313" key="3">
    <source>
        <dbReference type="Proteomes" id="UP001159042"/>
    </source>
</evidence>
<gene>
    <name evidence="2" type="ORF">NQ315_004051</name>
</gene>
<keyword evidence="3" id="KW-1185">Reference proteome</keyword>
<evidence type="ECO:0000313" key="2">
    <source>
        <dbReference type="EMBL" id="KAJ8922117.1"/>
    </source>
</evidence>
<protein>
    <submittedName>
        <fullName evidence="2">Uncharacterized protein</fullName>
    </submittedName>
</protein>
<sequence length="134" mass="14398">MCALLLNALTFTLRKKHDPKTAAVCEREKENGVSNHEHDFMENGRDVLTGSPDSANSRNDKELEDLMDVDAAPKTCIMHALSIVSTPTPQPGSSPPPLAAVAPHTDNGDEWKPQGHTRLSPQAAAGTLLVNSFC</sequence>
<comment type="caution">
    <text evidence="2">The sequence shown here is derived from an EMBL/GenBank/DDBJ whole genome shotgun (WGS) entry which is preliminary data.</text>
</comment>
<name>A0AAV8W7L9_9CUCU</name>
<accession>A0AAV8W7L9</accession>
<dbReference type="EMBL" id="JANEYG010000007">
    <property type="protein sequence ID" value="KAJ8922117.1"/>
    <property type="molecule type" value="Genomic_DNA"/>
</dbReference>
<proteinExistence type="predicted"/>
<reference evidence="2 3" key="1">
    <citation type="journal article" date="2023" name="Insect Mol. Biol.">
        <title>Genome sequencing provides insights into the evolution of gene families encoding plant cell wall-degrading enzymes in longhorned beetles.</title>
        <authorList>
            <person name="Shin N.R."/>
            <person name="Okamura Y."/>
            <person name="Kirsch R."/>
            <person name="Pauchet Y."/>
        </authorList>
    </citation>
    <scope>NUCLEOTIDE SEQUENCE [LARGE SCALE GENOMIC DNA]</scope>
    <source>
        <strain evidence="2">EAD_L_NR</strain>
    </source>
</reference>
<dbReference type="AlphaFoldDB" id="A0AAV8W7L9"/>
<feature type="compositionally biased region" description="Pro residues" evidence="1">
    <location>
        <begin position="88"/>
        <end position="98"/>
    </location>
</feature>
<organism evidence="2 3">
    <name type="scientific">Exocentrus adspersus</name>
    <dbReference type="NCBI Taxonomy" id="1586481"/>
    <lineage>
        <taxon>Eukaryota</taxon>
        <taxon>Metazoa</taxon>
        <taxon>Ecdysozoa</taxon>
        <taxon>Arthropoda</taxon>
        <taxon>Hexapoda</taxon>
        <taxon>Insecta</taxon>
        <taxon>Pterygota</taxon>
        <taxon>Neoptera</taxon>
        <taxon>Endopterygota</taxon>
        <taxon>Coleoptera</taxon>
        <taxon>Polyphaga</taxon>
        <taxon>Cucujiformia</taxon>
        <taxon>Chrysomeloidea</taxon>
        <taxon>Cerambycidae</taxon>
        <taxon>Lamiinae</taxon>
        <taxon>Acanthocinini</taxon>
        <taxon>Exocentrus</taxon>
    </lineage>
</organism>
<evidence type="ECO:0000256" key="1">
    <source>
        <dbReference type="SAM" id="MobiDB-lite"/>
    </source>
</evidence>
<feature type="region of interest" description="Disordered" evidence="1">
    <location>
        <begin position="84"/>
        <end position="110"/>
    </location>
</feature>
<feature type="compositionally biased region" description="Basic and acidic residues" evidence="1">
    <location>
        <begin position="29"/>
        <end position="45"/>
    </location>
</feature>